<dbReference type="SUPFAM" id="SSF160904">
    <property type="entry name" value="Jann2411-like"/>
    <property type="match status" value="1"/>
</dbReference>
<name>A0ABU8M8V5_9PSEU</name>
<keyword evidence="3" id="KW-1185">Reference proteome</keyword>
<dbReference type="EMBL" id="JBBEGM010000009">
    <property type="protein sequence ID" value="MEJ2863765.1"/>
    <property type="molecule type" value="Genomic_DNA"/>
</dbReference>
<accession>A0ABU8M8V5</accession>
<dbReference type="Proteomes" id="UP001369736">
    <property type="component" value="Unassembled WGS sequence"/>
</dbReference>
<sequence>MDGTAAPLLGEELPVELMNTVWADRDGVHDALGTPALALGWWRAVHDRLPPRPPTVDHWLREPGPDGLDAAADDLRRLRDALRRLAADTTGDDRPAGAALPDREVALAVLDRACAAAPTWSSLRWPDGESPRRVVHGDAAPGAVLVAGLAEGGAAFFAGEQASLLRACHGPGCVLYFTQQHPRREWCSAGCGNRARVARHYRRHRPSTTATREDTR</sequence>
<comment type="caution">
    <text evidence="2">The sequence shown here is derived from an EMBL/GenBank/DDBJ whole genome shotgun (WGS) entry which is preliminary data.</text>
</comment>
<dbReference type="Pfam" id="PF11706">
    <property type="entry name" value="zf-CGNR"/>
    <property type="match status" value="1"/>
</dbReference>
<gene>
    <name evidence="2" type="ORF">WCD58_21590</name>
</gene>
<evidence type="ECO:0000259" key="1">
    <source>
        <dbReference type="Pfam" id="PF11706"/>
    </source>
</evidence>
<dbReference type="Pfam" id="PF07336">
    <property type="entry name" value="ABATE"/>
    <property type="match status" value="1"/>
</dbReference>
<protein>
    <submittedName>
        <fullName evidence="2">ABATE domain-containing protein</fullName>
    </submittedName>
</protein>
<evidence type="ECO:0000313" key="3">
    <source>
        <dbReference type="Proteomes" id="UP001369736"/>
    </source>
</evidence>
<dbReference type="PANTHER" id="PTHR35525:SF3">
    <property type="entry name" value="BLL6575 PROTEIN"/>
    <property type="match status" value="1"/>
</dbReference>
<dbReference type="InterPro" id="IPR010852">
    <property type="entry name" value="ABATE"/>
</dbReference>
<organism evidence="2 3">
    <name type="scientific">Actinomycetospora flava</name>
    <dbReference type="NCBI Taxonomy" id="3129232"/>
    <lineage>
        <taxon>Bacteria</taxon>
        <taxon>Bacillati</taxon>
        <taxon>Actinomycetota</taxon>
        <taxon>Actinomycetes</taxon>
        <taxon>Pseudonocardiales</taxon>
        <taxon>Pseudonocardiaceae</taxon>
        <taxon>Actinomycetospora</taxon>
    </lineage>
</organism>
<reference evidence="2 3" key="1">
    <citation type="submission" date="2024-03" db="EMBL/GenBank/DDBJ databases">
        <title>Actinomycetospora sp. OC33-EN07, a novel actinomycete isolated from wild orchid (Aerides multiflora).</title>
        <authorList>
            <person name="Suriyachadkun C."/>
        </authorList>
    </citation>
    <scope>NUCLEOTIDE SEQUENCE [LARGE SCALE GENOMIC DNA]</scope>
    <source>
        <strain evidence="2 3">OC33-EN07</strain>
    </source>
</reference>
<dbReference type="RefSeq" id="WP_337705126.1">
    <property type="nucleotide sequence ID" value="NZ_JBBEGM010000009.1"/>
</dbReference>
<dbReference type="InterPro" id="IPR023286">
    <property type="entry name" value="ABATE_dom_sf"/>
</dbReference>
<dbReference type="PANTHER" id="PTHR35525">
    <property type="entry name" value="BLL6575 PROTEIN"/>
    <property type="match status" value="1"/>
</dbReference>
<proteinExistence type="predicted"/>
<evidence type="ECO:0000313" key="2">
    <source>
        <dbReference type="EMBL" id="MEJ2863765.1"/>
    </source>
</evidence>
<feature type="domain" description="Zinc finger CGNR" evidence="1">
    <location>
        <begin position="165"/>
        <end position="204"/>
    </location>
</feature>
<dbReference type="Gene3D" id="1.10.3300.10">
    <property type="entry name" value="Jann2411-like domain"/>
    <property type="match status" value="1"/>
</dbReference>
<dbReference type="InterPro" id="IPR021005">
    <property type="entry name" value="Znf_CGNR"/>
</dbReference>